<dbReference type="GO" id="GO:0050515">
    <property type="term" value="F:4-(cytidine 5'-diphospho)-2-C-methyl-D-erythritol kinase activity"/>
    <property type="evidence" value="ECO:0007669"/>
    <property type="project" value="UniProtKB-UniRule"/>
</dbReference>
<reference evidence="13 14" key="2">
    <citation type="submission" date="2017-09" db="EMBL/GenBank/DDBJ databases">
        <title>The genome of whitefly Bemisia tabaci, a global crop pest, provides novel insights into virus transmission, host adaptation and insecticide resistance.</title>
        <authorList>
            <person name="Kaur N."/>
            <person name="Kliot A."/>
            <person name="Pinheiro P.V."/>
            <person name="Luan J."/>
            <person name="Zheng Y."/>
            <person name="Liu W."/>
            <person name="Sun H."/>
            <person name="Yang X."/>
            <person name="Xu Y."/>
            <person name="Luo Y."/>
            <person name="Kruse A."/>
            <person name="Fisher T.W."/>
            <person name="Nelson D.R."/>
            <person name="Elimelech M."/>
            <person name="MacCoss M."/>
            <person name="Johnson R."/>
            <person name="Cohen E."/>
            <person name="Hunter W.B."/>
            <person name="Brown J.K."/>
            <person name="Jander G."/>
            <person name="Cilia M."/>
            <person name="Douglas A.E."/>
            <person name="Ghanim M."/>
            <person name="Simmons A.M."/>
            <person name="Wintermantel W.M."/>
            <person name="Ling K.-S."/>
            <person name="Fei Z."/>
        </authorList>
    </citation>
    <scope>NUCLEOTIDE SEQUENCE [LARGE SCALE GENOMIC DNA]</scope>
    <source>
        <strain evidence="13 14">MEAM1</strain>
    </source>
</reference>
<comment type="subunit">
    <text evidence="10">Homodimer.</text>
</comment>
<dbReference type="RefSeq" id="WP_046493276.1">
    <property type="nucleotide sequence ID" value="NZ_CP016303.1"/>
</dbReference>
<sequence>MKQVWASPAKLNVFLYITGQQPNGYHQLQTLFIFLNYGDEITIVPRQDEQILLVTPIPNVSHDQNLVVRAARLLQQQPGKESQTGSLPRGAEVSIKKYVPIGGGLGGGSSNAATVLLALNHLWGFNFSEDELAVLGLKLGADVPVFIYGNSAFAEGVGDRLQPVEWPLKWYLVLYSDVKISTKMIFSDPELKRNTPRRSLSTLLAAPYHNDCEPVVRKRFPKVDELLSWISQYAPARLTGTGACIFSEFNTESEARDILEKVPKGIYGFVASSTQISPLKKDFLDVRSQIS</sequence>
<dbReference type="EC" id="2.7.1.148" evidence="2 10"/>
<comment type="pathway">
    <text evidence="10">Isoprenoid biosynthesis; isopentenyl diphosphate biosynthesis via DXP pathway; isopentenyl diphosphate from 1-deoxy-D-xylulose 5-phosphate: step 3/6.</text>
</comment>
<dbReference type="GO" id="GO:0005524">
    <property type="term" value="F:ATP binding"/>
    <property type="evidence" value="ECO:0007669"/>
    <property type="project" value="UniProtKB-UniRule"/>
</dbReference>
<evidence type="ECO:0000256" key="4">
    <source>
        <dbReference type="ARBA" id="ARBA00022679"/>
    </source>
</evidence>
<dbReference type="NCBIfam" id="TIGR00154">
    <property type="entry name" value="ispE"/>
    <property type="match status" value="1"/>
</dbReference>
<evidence type="ECO:0000256" key="5">
    <source>
        <dbReference type="ARBA" id="ARBA00022741"/>
    </source>
</evidence>
<dbReference type="InterPro" id="IPR006204">
    <property type="entry name" value="GHMP_kinase_N_dom"/>
</dbReference>
<keyword evidence="4 10" id="KW-0808">Transferase</keyword>
<proteinExistence type="inferred from homology"/>
<evidence type="ECO:0000259" key="12">
    <source>
        <dbReference type="Pfam" id="PF08544"/>
    </source>
</evidence>
<feature type="active site" evidence="10">
    <location>
        <position position="10"/>
    </location>
</feature>
<protein>
    <recommendedName>
        <fullName evidence="3 10">4-diphosphocytidyl-2-C-methyl-D-erythritol kinase</fullName>
        <shortName evidence="10">CMK</shortName>
        <ecNumber evidence="2 10">2.7.1.148</ecNumber>
    </recommendedName>
    <alternativeName>
        <fullName evidence="9 10">4-(cytidine-5'-diphospho)-2-C-methyl-D-erythritol kinase</fullName>
    </alternativeName>
</protein>
<dbReference type="PANTHER" id="PTHR43527">
    <property type="entry name" value="4-DIPHOSPHOCYTIDYL-2-C-METHYL-D-ERYTHRITOL KINASE, CHLOROPLASTIC"/>
    <property type="match status" value="1"/>
</dbReference>
<evidence type="ECO:0000256" key="2">
    <source>
        <dbReference type="ARBA" id="ARBA00012052"/>
    </source>
</evidence>
<dbReference type="PANTHER" id="PTHR43527:SF2">
    <property type="entry name" value="4-DIPHOSPHOCYTIDYL-2-C-METHYL-D-ERYTHRITOL KINASE, CHLOROPLASTIC"/>
    <property type="match status" value="1"/>
</dbReference>
<comment type="function">
    <text evidence="10">Catalyzes the phosphorylation of the position 2 hydroxy group of 4-diphosphocytidyl-2C-methyl-D-erythritol.</text>
</comment>
<feature type="active site" evidence="10">
    <location>
        <position position="142"/>
    </location>
</feature>
<dbReference type="Pfam" id="PF08544">
    <property type="entry name" value="GHMP_kinases_C"/>
    <property type="match status" value="1"/>
</dbReference>
<evidence type="ECO:0000256" key="6">
    <source>
        <dbReference type="ARBA" id="ARBA00022777"/>
    </source>
</evidence>
<dbReference type="Gene3D" id="3.30.70.890">
    <property type="entry name" value="GHMP kinase, C-terminal domain"/>
    <property type="match status" value="1"/>
</dbReference>
<dbReference type="GO" id="GO:0019288">
    <property type="term" value="P:isopentenyl diphosphate biosynthetic process, methylerythritol 4-phosphate pathway"/>
    <property type="evidence" value="ECO:0007669"/>
    <property type="project" value="UniProtKB-UniRule"/>
</dbReference>
<dbReference type="InterPro" id="IPR014721">
    <property type="entry name" value="Ribsml_uS5_D2-typ_fold_subgr"/>
</dbReference>
<comment type="similarity">
    <text evidence="1 10">Belongs to the GHMP kinase family. IspE subfamily.</text>
</comment>
<evidence type="ECO:0000259" key="11">
    <source>
        <dbReference type="Pfam" id="PF00288"/>
    </source>
</evidence>
<dbReference type="SUPFAM" id="SSF55060">
    <property type="entry name" value="GHMP Kinase, C-terminal domain"/>
    <property type="match status" value="1"/>
</dbReference>
<organism evidence="13 14">
    <name type="scientific">Candidatus Hamiltonella defensa</name>
    <name type="common">Bemisia tabaci</name>
    <dbReference type="NCBI Taxonomy" id="672795"/>
    <lineage>
        <taxon>Bacteria</taxon>
        <taxon>Pseudomonadati</taxon>
        <taxon>Pseudomonadota</taxon>
        <taxon>Gammaproteobacteria</taxon>
        <taxon>Enterobacterales</taxon>
        <taxon>Enterobacteriaceae</taxon>
        <taxon>aphid secondary symbionts</taxon>
        <taxon>Candidatus Williamhamiltonella</taxon>
    </lineage>
</organism>
<evidence type="ECO:0000256" key="8">
    <source>
        <dbReference type="ARBA" id="ARBA00023229"/>
    </source>
</evidence>
<evidence type="ECO:0000256" key="1">
    <source>
        <dbReference type="ARBA" id="ARBA00009684"/>
    </source>
</evidence>
<keyword evidence="8 10" id="KW-0414">Isoprene biosynthesis</keyword>
<evidence type="ECO:0000313" key="13">
    <source>
        <dbReference type="EMBL" id="ASX25842.1"/>
    </source>
</evidence>
<dbReference type="InterPro" id="IPR013750">
    <property type="entry name" value="GHMP_kinase_C_dom"/>
</dbReference>
<dbReference type="InterPro" id="IPR004424">
    <property type="entry name" value="IspE"/>
</dbReference>
<dbReference type="UniPathway" id="UPA00056">
    <property type="reaction ID" value="UER00094"/>
</dbReference>
<dbReference type="Proteomes" id="UP000216438">
    <property type="component" value="Chromosome"/>
</dbReference>
<keyword evidence="7 10" id="KW-0067">ATP-binding</keyword>
<accession>A0A249DYI4</accession>
<name>A0A249DYI4_9ENTR</name>
<gene>
    <name evidence="10" type="primary">ispE</name>
    <name evidence="13" type="ORF">BA171_01435</name>
</gene>
<evidence type="ECO:0000256" key="10">
    <source>
        <dbReference type="HAMAP-Rule" id="MF_00061"/>
    </source>
</evidence>
<evidence type="ECO:0000313" key="14">
    <source>
        <dbReference type="Proteomes" id="UP000216438"/>
    </source>
</evidence>
<dbReference type="GO" id="GO:0016114">
    <property type="term" value="P:terpenoid biosynthetic process"/>
    <property type="evidence" value="ECO:0007669"/>
    <property type="project" value="UniProtKB-UniRule"/>
</dbReference>
<feature type="domain" description="GHMP kinase N-terminal" evidence="11">
    <location>
        <begin position="65"/>
        <end position="149"/>
    </location>
</feature>
<evidence type="ECO:0000256" key="9">
    <source>
        <dbReference type="ARBA" id="ARBA00032554"/>
    </source>
</evidence>
<dbReference type="InterPro" id="IPR036554">
    <property type="entry name" value="GHMP_kinase_C_sf"/>
</dbReference>
<keyword evidence="5 10" id="KW-0547">Nucleotide-binding</keyword>
<dbReference type="PIRSF" id="PIRSF010376">
    <property type="entry name" value="IspE"/>
    <property type="match status" value="1"/>
</dbReference>
<dbReference type="Gene3D" id="3.30.230.10">
    <property type="match status" value="1"/>
</dbReference>
<comment type="catalytic activity">
    <reaction evidence="10">
        <text>4-CDP-2-C-methyl-D-erythritol + ATP = 4-CDP-2-C-methyl-D-erythritol 2-phosphate + ADP + H(+)</text>
        <dbReference type="Rhea" id="RHEA:18437"/>
        <dbReference type="ChEBI" id="CHEBI:15378"/>
        <dbReference type="ChEBI" id="CHEBI:30616"/>
        <dbReference type="ChEBI" id="CHEBI:57823"/>
        <dbReference type="ChEBI" id="CHEBI:57919"/>
        <dbReference type="ChEBI" id="CHEBI:456216"/>
        <dbReference type="EC" id="2.7.1.148"/>
    </reaction>
</comment>
<dbReference type="HAMAP" id="MF_00061">
    <property type="entry name" value="IspE"/>
    <property type="match status" value="1"/>
</dbReference>
<feature type="binding site" evidence="10">
    <location>
        <begin position="100"/>
        <end position="110"/>
    </location>
    <ligand>
        <name>ATP</name>
        <dbReference type="ChEBI" id="CHEBI:30616"/>
    </ligand>
</feature>
<dbReference type="InterPro" id="IPR020568">
    <property type="entry name" value="Ribosomal_Su5_D2-typ_SF"/>
</dbReference>
<feature type="domain" description="GHMP kinase C-terminal" evidence="12">
    <location>
        <begin position="200"/>
        <end position="264"/>
    </location>
</feature>
<reference evidence="14" key="1">
    <citation type="submission" date="2016-06" db="EMBL/GenBank/DDBJ databases">
        <authorList>
            <person name="Chen W."/>
            <person name="Hasegawa D.K."/>
        </authorList>
    </citation>
    <scope>NUCLEOTIDE SEQUENCE [LARGE SCALE GENOMIC DNA]</scope>
    <source>
        <strain evidence="14">MEAM1</strain>
    </source>
</reference>
<keyword evidence="6 10" id="KW-0418">Kinase</keyword>
<dbReference type="Pfam" id="PF00288">
    <property type="entry name" value="GHMP_kinases_N"/>
    <property type="match status" value="1"/>
</dbReference>
<dbReference type="OrthoDB" id="9809438at2"/>
<evidence type="ECO:0000256" key="3">
    <source>
        <dbReference type="ARBA" id="ARBA00017473"/>
    </source>
</evidence>
<dbReference type="AlphaFoldDB" id="A0A249DYI4"/>
<evidence type="ECO:0000256" key="7">
    <source>
        <dbReference type="ARBA" id="ARBA00022840"/>
    </source>
</evidence>
<dbReference type="EMBL" id="CP016303">
    <property type="protein sequence ID" value="ASX25842.1"/>
    <property type="molecule type" value="Genomic_DNA"/>
</dbReference>
<dbReference type="SUPFAM" id="SSF54211">
    <property type="entry name" value="Ribosomal protein S5 domain 2-like"/>
    <property type="match status" value="1"/>
</dbReference>